<dbReference type="AlphaFoldDB" id="A0A7J7CXR7"/>
<proteinExistence type="predicted"/>
<dbReference type="EMBL" id="JAAARO010000013">
    <property type="protein sequence ID" value="KAF5738749.1"/>
    <property type="molecule type" value="Genomic_DNA"/>
</dbReference>
<organism evidence="2 3">
    <name type="scientific">Tripterygium wilfordii</name>
    <name type="common">Thunder God vine</name>
    <dbReference type="NCBI Taxonomy" id="458696"/>
    <lineage>
        <taxon>Eukaryota</taxon>
        <taxon>Viridiplantae</taxon>
        <taxon>Streptophyta</taxon>
        <taxon>Embryophyta</taxon>
        <taxon>Tracheophyta</taxon>
        <taxon>Spermatophyta</taxon>
        <taxon>Magnoliopsida</taxon>
        <taxon>eudicotyledons</taxon>
        <taxon>Gunneridae</taxon>
        <taxon>Pentapetalae</taxon>
        <taxon>rosids</taxon>
        <taxon>fabids</taxon>
        <taxon>Celastrales</taxon>
        <taxon>Celastraceae</taxon>
        <taxon>Tripterygium</taxon>
    </lineage>
</organism>
<feature type="region of interest" description="Disordered" evidence="1">
    <location>
        <begin position="1"/>
        <end position="84"/>
    </location>
</feature>
<accession>A0A7J7CXR7</accession>
<dbReference type="InParanoid" id="A0A7J7CXR7"/>
<comment type="caution">
    <text evidence="2">The sequence shown here is derived from an EMBL/GenBank/DDBJ whole genome shotgun (WGS) entry which is preliminary data.</text>
</comment>
<evidence type="ECO:0000256" key="1">
    <source>
        <dbReference type="SAM" id="MobiDB-lite"/>
    </source>
</evidence>
<protein>
    <submittedName>
        <fullName evidence="2">Uncharacterized protein</fullName>
    </submittedName>
</protein>
<gene>
    <name evidence="2" type="ORF">HS088_TW13G01650</name>
</gene>
<sequence length="84" mass="8833">MASEQAKTGKLDASTSSNQEIPADKEPNTKGTTNITLGKALAQRALYGSQPPRRRAKGRKVANTGAGLLPSRLSKVSLADNPED</sequence>
<evidence type="ECO:0000313" key="2">
    <source>
        <dbReference type="EMBL" id="KAF5738749.1"/>
    </source>
</evidence>
<evidence type="ECO:0000313" key="3">
    <source>
        <dbReference type="Proteomes" id="UP000593562"/>
    </source>
</evidence>
<name>A0A7J7CXR7_TRIWF</name>
<reference evidence="2 3" key="1">
    <citation type="journal article" date="2020" name="Nat. Commun.">
        <title>Genome of Tripterygium wilfordii and identification of cytochrome P450 involved in triptolide biosynthesis.</title>
        <authorList>
            <person name="Tu L."/>
            <person name="Su P."/>
            <person name="Zhang Z."/>
            <person name="Gao L."/>
            <person name="Wang J."/>
            <person name="Hu T."/>
            <person name="Zhou J."/>
            <person name="Zhang Y."/>
            <person name="Zhao Y."/>
            <person name="Liu Y."/>
            <person name="Song Y."/>
            <person name="Tong Y."/>
            <person name="Lu Y."/>
            <person name="Yang J."/>
            <person name="Xu C."/>
            <person name="Jia M."/>
            <person name="Peters R.J."/>
            <person name="Huang L."/>
            <person name="Gao W."/>
        </authorList>
    </citation>
    <scope>NUCLEOTIDE SEQUENCE [LARGE SCALE GENOMIC DNA]</scope>
    <source>
        <strain evidence="3">cv. XIE 37</strain>
        <tissue evidence="2">Leaf</tissue>
    </source>
</reference>
<keyword evidence="3" id="KW-1185">Reference proteome</keyword>
<dbReference type="Proteomes" id="UP000593562">
    <property type="component" value="Unassembled WGS sequence"/>
</dbReference>